<evidence type="ECO:0000256" key="1">
    <source>
        <dbReference type="ARBA" id="ARBA00004613"/>
    </source>
</evidence>
<evidence type="ECO:0000256" key="6">
    <source>
        <dbReference type="RuleBase" id="RU000354"/>
    </source>
</evidence>
<sequence length="485" mass="55277">MCSTVLLICSMCVFVVSKYLLIILRESVVAMVISNPSRLNVLSRLILTIVLATRGISTNAEISGSVSTRQSMKNDPDSYFNDVSVRGFNKIWKNRMVPAMKGSYNNDDIFESEFDESEREDSIAYPDFNDRDISKGMDAENKDDVAAAEGLPKIVPQYMIELYQKFAEDKYAHPTASIIRSFSNEYVGEYLENDSGLNALQVGREQQASLTTREYNLLFNVTSPRHEWVNMAELRIYVRVRSLGNQLASGVLYRLTIFQTTENKMVSLASKYSYENKDGWQTIDISEAVRKWVEDQRNVQQLILRVENIAEIAAGNIWIDMDKVDKREPILVVFSNDRSAAGMRLERLQEREEFIEHEISVGLPQKSENALNRMKRAGSKNACQRQPMYVHFKDIGWDEWIIAPKGYQAYQCNGKCTFPLTDHWSPTKHAIVQTLVHSAKPSKVSRVSCVPTKLDPISILYYDDAGVVTYKYKYDGMVVAECGCR</sequence>
<comment type="subcellular location">
    <subcellularLocation>
        <location evidence="1">Secreted</location>
    </subcellularLocation>
</comment>
<feature type="domain" description="TGF-beta family profile" evidence="7">
    <location>
        <begin position="373"/>
        <end position="485"/>
    </location>
</feature>
<reference evidence="9" key="1">
    <citation type="submission" date="2025-08" db="UniProtKB">
        <authorList>
            <consortium name="RefSeq"/>
        </authorList>
    </citation>
    <scope>IDENTIFICATION</scope>
    <source>
        <tissue evidence="9">Testes</tissue>
    </source>
</reference>
<dbReference type="SMART" id="SM00204">
    <property type="entry name" value="TGFB"/>
    <property type="match status" value="1"/>
</dbReference>
<evidence type="ECO:0000313" key="9">
    <source>
        <dbReference type="RefSeq" id="XP_002735397.1"/>
    </source>
</evidence>
<evidence type="ECO:0000256" key="4">
    <source>
        <dbReference type="ARBA" id="ARBA00023030"/>
    </source>
</evidence>
<name>A0ABM0GR00_SACKO</name>
<accession>A0ABM0GR00</accession>
<evidence type="ECO:0000259" key="7">
    <source>
        <dbReference type="PROSITE" id="PS51362"/>
    </source>
</evidence>
<dbReference type="Gene3D" id="2.60.120.970">
    <property type="match status" value="1"/>
</dbReference>
<keyword evidence="4 6" id="KW-0339">Growth factor</keyword>
<evidence type="ECO:0000313" key="8">
    <source>
        <dbReference type="Proteomes" id="UP000694865"/>
    </source>
</evidence>
<organism evidence="8 9">
    <name type="scientific">Saccoglossus kowalevskii</name>
    <name type="common">Acorn worm</name>
    <dbReference type="NCBI Taxonomy" id="10224"/>
    <lineage>
        <taxon>Eukaryota</taxon>
        <taxon>Metazoa</taxon>
        <taxon>Hemichordata</taxon>
        <taxon>Enteropneusta</taxon>
        <taxon>Harrimaniidae</taxon>
        <taxon>Saccoglossus</taxon>
    </lineage>
</organism>
<dbReference type="PANTHER" id="PTHR11848:SF307">
    <property type="entry name" value="BONE MORPHOGENETIC PROTEIN 10"/>
    <property type="match status" value="1"/>
</dbReference>
<dbReference type="SUPFAM" id="SSF57501">
    <property type="entry name" value="Cystine-knot cytokines"/>
    <property type="match status" value="1"/>
</dbReference>
<dbReference type="PANTHER" id="PTHR11848">
    <property type="entry name" value="TGF-BETA FAMILY"/>
    <property type="match status" value="1"/>
</dbReference>
<keyword evidence="3" id="KW-0964">Secreted</keyword>
<keyword evidence="8" id="KW-1185">Reference proteome</keyword>
<dbReference type="PROSITE" id="PS00250">
    <property type="entry name" value="TGF_BETA_1"/>
    <property type="match status" value="1"/>
</dbReference>
<dbReference type="CDD" id="cd13767">
    <property type="entry name" value="TGF_beta_BMP9_like"/>
    <property type="match status" value="1"/>
</dbReference>
<dbReference type="InterPro" id="IPR001839">
    <property type="entry name" value="TGF-b_C"/>
</dbReference>
<keyword evidence="5" id="KW-1015">Disulfide bond</keyword>
<dbReference type="GeneID" id="100376776"/>
<dbReference type="InterPro" id="IPR017948">
    <property type="entry name" value="TGFb_CS"/>
</dbReference>
<evidence type="ECO:0000256" key="2">
    <source>
        <dbReference type="ARBA" id="ARBA00006656"/>
    </source>
</evidence>
<dbReference type="InterPro" id="IPR029034">
    <property type="entry name" value="Cystine-knot_cytokine"/>
</dbReference>
<comment type="similarity">
    <text evidence="2 6">Belongs to the TGF-beta family.</text>
</comment>
<dbReference type="RefSeq" id="XP_002735397.1">
    <property type="nucleotide sequence ID" value="XM_002735351.1"/>
</dbReference>
<dbReference type="Pfam" id="PF00019">
    <property type="entry name" value="TGF_beta"/>
    <property type="match status" value="1"/>
</dbReference>
<dbReference type="Proteomes" id="UP000694865">
    <property type="component" value="Unplaced"/>
</dbReference>
<dbReference type="PROSITE" id="PS51362">
    <property type="entry name" value="TGF_BETA_2"/>
    <property type="match status" value="1"/>
</dbReference>
<gene>
    <name evidence="9" type="primary">LOC100376776</name>
</gene>
<dbReference type="InterPro" id="IPR001111">
    <property type="entry name" value="TGF-b_propeptide"/>
</dbReference>
<protein>
    <submittedName>
        <fullName evidence="9">Bone morphogenetic protein 10-like</fullName>
    </submittedName>
</protein>
<dbReference type="Pfam" id="PF00688">
    <property type="entry name" value="TGFb_propeptide"/>
    <property type="match status" value="1"/>
</dbReference>
<dbReference type="Gene3D" id="2.10.90.10">
    <property type="entry name" value="Cystine-knot cytokines"/>
    <property type="match status" value="1"/>
</dbReference>
<evidence type="ECO:0000256" key="5">
    <source>
        <dbReference type="ARBA" id="ARBA00023157"/>
    </source>
</evidence>
<dbReference type="InterPro" id="IPR015615">
    <property type="entry name" value="TGF-beta-rel"/>
</dbReference>
<evidence type="ECO:0000256" key="3">
    <source>
        <dbReference type="ARBA" id="ARBA00022525"/>
    </source>
</evidence>
<proteinExistence type="inferred from homology"/>